<reference evidence="2 3" key="1">
    <citation type="journal article" date="2020" name="Genome Biol. Evol.">
        <title>Comparative genomics of strictly vertically transmitted, feminizing microsporidia endosymbionts of amphipod crustaceans.</title>
        <authorList>
            <person name="Cormier A."/>
            <person name="Chebbi M.A."/>
            <person name="Giraud I."/>
            <person name="Wattier R."/>
            <person name="Teixeira M."/>
            <person name="Gilbert C."/>
            <person name="Rigaud T."/>
            <person name="Cordaux R."/>
        </authorList>
    </citation>
    <scope>NUCLEOTIDE SEQUENCE [LARGE SCALE GENOMIC DNA]</scope>
    <source>
        <strain evidence="2 3">Ou3-Ou53</strain>
    </source>
</reference>
<sequence>MDKPTRTLVIVGDSKTLEKIASDLKNKPDVREIYKHQRFTNALVAIFYDIRKAEAVYKDIKSTNTVVYYSISKYEVPQEIDKCDESRNQGTVYITLKNNRNVNEKEFMKHISSFGEIKEIKLTSGLIKCVEFFDTRSASKIREALNNKSYGNCSVSVRNVWDLNSKTRTELLNRVEQEIQKIEVPDVKKRKITNKKTENIPFGDLFDEFIVENLDKIILKIKR</sequence>
<dbReference type="Gene3D" id="3.30.70.330">
    <property type="match status" value="1"/>
</dbReference>
<organism evidence="2 3">
    <name type="scientific">Nosema granulosis</name>
    <dbReference type="NCBI Taxonomy" id="83296"/>
    <lineage>
        <taxon>Eukaryota</taxon>
        <taxon>Fungi</taxon>
        <taxon>Fungi incertae sedis</taxon>
        <taxon>Microsporidia</taxon>
        <taxon>Nosematidae</taxon>
        <taxon>Nosema</taxon>
    </lineage>
</organism>
<gene>
    <name evidence="2" type="primary">ML2_1</name>
    <name evidence="2" type="ORF">NGRA_1303</name>
</gene>
<dbReference type="Pfam" id="PF00076">
    <property type="entry name" value="RRM_1"/>
    <property type="match status" value="1"/>
</dbReference>
<dbReference type="InterPro" id="IPR012677">
    <property type="entry name" value="Nucleotide-bd_a/b_plait_sf"/>
</dbReference>
<dbReference type="OrthoDB" id="439808at2759"/>
<evidence type="ECO:0000259" key="1">
    <source>
        <dbReference type="Pfam" id="PF00076"/>
    </source>
</evidence>
<dbReference type="Proteomes" id="UP000740883">
    <property type="component" value="Unassembled WGS sequence"/>
</dbReference>
<dbReference type="EMBL" id="SBJO01000078">
    <property type="protein sequence ID" value="KAF9763369.1"/>
    <property type="molecule type" value="Genomic_DNA"/>
</dbReference>
<dbReference type="GO" id="GO:0003723">
    <property type="term" value="F:RNA binding"/>
    <property type="evidence" value="ECO:0007669"/>
    <property type="project" value="InterPro"/>
</dbReference>
<name>A0A9P6GYR5_9MICR</name>
<feature type="domain" description="RRM" evidence="1">
    <location>
        <begin position="100"/>
        <end position="155"/>
    </location>
</feature>
<dbReference type="InterPro" id="IPR000504">
    <property type="entry name" value="RRM_dom"/>
</dbReference>
<keyword evidence="3" id="KW-1185">Reference proteome</keyword>
<dbReference type="AlphaFoldDB" id="A0A9P6GYR5"/>
<proteinExistence type="predicted"/>
<accession>A0A9P6GYR5</accession>
<evidence type="ECO:0000313" key="2">
    <source>
        <dbReference type="EMBL" id="KAF9763369.1"/>
    </source>
</evidence>
<protein>
    <submittedName>
        <fullName evidence="2">Protein MEI2-like 2</fullName>
    </submittedName>
</protein>
<evidence type="ECO:0000313" key="3">
    <source>
        <dbReference type="Proteomes" id="UP000740883"/>
    </source>
</evidence>
<dbReference type="InterPro" id="IPR035979">
    <property type="entry name" value="RBD_domain_sf"/>
</dbReference>
<comment type="caution">
    <text evidence="2">The sequence shown here is derived from an EMBL/GenBank/DDBJ whole genome shotgun (WGS) entry which is preliminary data.</text>
</comment>
<dbReference type="SUPFAM" id="SSF54928">
    <property type="entry name" value="RNA-binding domain, RBD"/>
    <property type="match status" value="1"/>
</dbReference>